<feature type="transmembrane region" description="Helical" evidence="1">
    <location>
        <begin position="87"/>
        <end position="104"/>
    </location>
</feature>
<keyword evidence="1" id="KW-0812">Transmembrane</keyword>
<feature type="transmembrane region" description="Helical" evidence="1">
    <location>
        <begin position="148"/>
        <end position="165"/>
    </location>
</feature>
<dbReference type="EMBL" id="CYXR01000005">
    <property type="protein sequence ID" value="CUM82504.1"/>
    <property type="molecule type" value="Genomic_DNA"/>
</dbReference>
<gene>
    <name evidence="2" type="ORF">ERS852574_00939</name>
</gene>
<sequence>MMMLIIFLITDISMVGIFAGVYGNIAKYREGMLMGVHIPKSELEHPDVKELLQLYKKRNRQFYLWNMLAGIAVCLLCFTYFSIFITVWTLWFVEFCLLTILRVYHYHQKVYDIKQKNGWISSANTDVSAAVDTRTSSQIAKKILPAKLHLIPAAVILIPLFFPQVRTYLLTESDGRVMLLCTILVAAAYMGTGYLFAHMPNKIYSENSQINLQINALEKRLYTIFLFVSNICNTGAYLGIIRDIASSNWIGGVGMGIYIFLELIPAAIILIMFFWLRKEKERILSQDSTPFYIDDDYYWRKGWYNNPNDKRYFVQDRVNSMNYSLNYGHPSAKYVTGGMLVGTGLLLLWMCILCIRIDFTPIRLTENAAQYSITSGYKTATFALADVESVTLLDNLPDEKFYRSDGSEDNSKLLGNFRGSKTGHCQMYIWIEHPPVLQIKTTDTTIFLNSSNEAQTKEWYNQLNDAISSNK</sequence>
<feature type="transmembrane region" description="Helical" evidence="1">
    <location>
        <begin position="253"/>
        <end position="276"/>
    </location>
</feature>
<feature type="transmembrane region" description="Helical" evidence="1">
    <location>
        <begin position="177"/>
        <end position="197"/>
    </location>
</feature>
<name>A0A173RWJ6_9FIRM</name>
<evidence type="ECO:0000256" key="1">
    <source>
        <dbReference type="SAM" id="Phobius"/>
    </source>
</evidence>
<feature type="transmembrane region" description="Helical" evidence="1">
    <location>
        <begin position="6"/>
        <end position="25"/>
    </location>
</feature>
<keyword evidence="1" id="KW-1133">Transmembrane helix</keyword>
<dbReference type="AlphaFoldDB" id="A0A173RWJ6"/>
<evidence type="ECO:0000313" key="2">
    <source>
        <dbReference type="EMBL" id="CUM82504.1"/>
    </source>
</evidence>
<keyword evidence="1" id="KW-0472">Membrane</keyword>
<feature type="transmembrane region" description="Helical" evidence="1">
    <location>
        <begin position="221"/>
        <end position="241"/>
    </location>
</feature>
<dbReference type="SUPFAM" id="SSF50729">
    <property type="entry name" value="PH domain-like"/>
    <property type="match status" value="1"/>
</dbReference>
<feature type="transmembrane region" description="Helical" evidence="1">
    <location>
        <begin position="334"/>
        <end position="359"/>
    </location>
</feature>
<reference evidence="2 3" key="1">
    <citation type="submission" date="2015-09" db="EMBL/GenBank/DDBJ databases">
        <authorList>
            <consortium name="Pathogen Informatics"/>
        </authorList>
    </citation>
    <scope>NUCLEOTIDE SEQUENCE [LARGE SCALE GENOMIC DNA]</scope>
    <source>
        <strain evidence="2 3">2789STDY5834962</strain>
    </source>
</reference>
<feature type="transmembrane region" description="Helical" evidence="1">
    <location>
        <begin position="62"/>
        <end position="81"/>
    </location>
</feature>
<organism evidence="2 3">
    <name type="scientific">Coprococcus comes</name>
    <dbReference type="NCBI Taxonomy" id="410072"/>
    <lineage>
        <taxon>Bacteria</taxon>
        <taxon>Bacillati</taxon>
        <taxon>Bacillota</taxon>
        <taxon>Clostridia</taxon>
        <taxon>Lachnospirales</taxon>
        <taxon>Lachnospiraceae</taxon>
        <taxon>Coprococcus</taxon>
    </lineage>
</organism>
<accession>A0A173RWJ6</accession>
<protein>
    <submittedName>
        <fullName evidence="2">Predicted membrane protein</fullName>
    </submittedName>
</protein>
<dbReference type="Proteomes" id="UP000095727">
    <property type="component" value="Unassembled WGS sequence"/>
</dbReference>
<proteinExistence type="predicted"/>
<evidence type="ECO:0000313" key="3">
    <source>
        <dbReference type="Proteomes" id="UP000095727"/>
    </source>
</evidence>
<dbReference type="RefSeq" id="WP_055155962.1">
    <property type="nucleotide sequence ID" value="NZ_CYXR01000005.1"/>
</dbReference>